<sequence length="730" mass="80066">MEEKQLNFNRPLLSVRRFSAKTVSSEADDKRKTAKSQPKLPPLPAYKSELKSGPVRNPGTVPFIWEQIPGRPKDESIPKNQDLEGPLVAPKLPPGRVSKVKKQGLDKGSKGTTAAQSQNGNVLSSSQNISALERKVATKDERSKEGKEERTSSEDGDETYLDALDALSRTASAYMNCSVSGLSGLDDPDIIPSGTFSTDPQTRDFMMGRFLPAAKAMASETPHNAPRKQPVAREQPISKEEPRRVIKVVTGDKRHQLNQYRPLYVREIAGDASKDEGMRMPVQVPISSVRRVHGNSSYAGSHTEAKEKHAGSGVYKQRLISGDQEAGLHEDNIDLKCESNQTSNRSNGLTLDGSSVNRRLQGSGISPYRRQCSQSILHDGKCFLGIPEKAKSSKETSSSDKYRKGHRFLEILASENAEWEAGLGSPVVEKTLYVDSVQTVKSSSSNSFSSDIKGEVKGLIDYRRNDLDIPERSGEMEETPLAESPCQDIEHLRYVNEKAVVQFKCLDLENSSFLSSSGKSTGDVQPITRNGSLQDQKDCNKLAISKVANQEAFNLESQQLENSDDQENCHGLTEECIRLTSVNLADEENTDLETQQPKTSGTDDISHGLVQNSITLISSKVARKGKIDLESQRLVKLGNQGSSQGNNARLPLGPPLPKSPSESWLKRTLPTISSRNSSSQSSLGSRIYTSSPVSKVSSLDPKWETIVKTSNVHHGRSRFSEELLTPIPEA</sequence>
<feature type="region of interest" description="Disordered" evidence="1">
    <location>
        <begin position="638"/>
        <end position="730"/>
    </location>
</feature>
<dbReference type="InterPro" id="IPR007789">
    <property type="entry name" value="DUF688"/>
</dbReference>
<organism evidence="2 3">
    <name type="scientific">Rosa chinensis</name>
    <name type="common">China rose</name>
    <dbReference type="NCBI Taxonomy" id="74649"/>
    <lineage>
        <taxon>Eukaryota</taxon>
        <taxon>Viridiplantae</taxon>
        <taxon>Streptophyta</taxon>
        <taxon>Embryophyta</taxon>
        <taxon>Tracheophyta</taxon>
        <taxon>Spermatophyta</taxon>
        <taxon>Magnoliopsida</taxon>
        <taxon>eudicotyledons</taxon>
        <taxon>Gunneridae</taxon>
        <taxon>Pentapetalae</taxon>
        <taxon>rosids</taxon>
        <taxon>fabids</taxon>
        <taxon>Rosales</taxon>
        <taxon>Rosaceae</taxon>
        <taxon>Rosoideae</taxon>
        <taxon>Rosoideae incertae sedis</taxon>
        <taxon>Rosa</taxon>
    </lineage>
</organism>
<feature type="region of interest" description="Disordered" evidence="1">
    <location>
        <begin position="1"/>
        <end position="159"/>
    </location>
</feature>
<dbReference type="PANTHER" id="PTHR33671:SF2">
    <property type="entry name" value="N-METHYLTRANSFERASE, PUTATIVE (DUF688)-RELATED"/>
    <property type="match status" value="1"/>
</dbReference>
<gene>
    <name evidence="2" type="ORF">RchiOBHm_Chr2g0129801</name>
</gene>
<feature type="compositionally biased region" description="Basic and acidic residues" evidence="1">
    <location>
        <begin position="132"/>
        <end position="153"/>
    </location>
</feature>
<evidence type="ECO:0008006" key="4">
    <source>
        <dbReference type="Google" id="ProtNLM"/>
    </source>
</evidence>
<feature type="compositionally biased region" description="Polar residues" evidence="1">
    <location>
        <begin position="687"/>
        <end position="697"/>
    </location>
</feature>
<comment type="caution">
    <text evidence="2">The sequence shown here is derived from an EMBL/GenBank/DDBJ whole genome shotgun (WGS) entry which is preliminary data.</text>
</comment>
<feature type="compositionally biased region" description="Polar residues" evidence="1">
    <location>
        <begin position="592"/>
        <end position="606"/>
    </location>
</feature>
<reference evidence="2 3" key="1">
    <citation type="journal article" date="2018" name="Nat. Genet.">
        <title>The Rosa genome provides new insights in the design of modern roses.</title>
        <authorList>
            <person name="Bendahmane M."/>
        </authorList>
    </citation>
    <scope>NUCLEOTIDE SEQUENCE [LARGE SCALE GENOMIC DNA]</scope>
    <source>
        <strain evidence="3">cv. Old Blush</strain>
    </source>
</reference>
<feature type="region of interest" description="Disordered" evidence="1">
    <location>
        <begin position="294"/>
        <end position="313"/>
    </location>
</feature>
<dbReference type="PANTHER" id="PTHR33671">
    <property type="entry name" value="N-METHYLTRANSFERASE, PUTATIVE (DUF688)-RELATED"/>
    <property type="match status" value="1"/>
</dbReference>
<proteinExistence type="predicted"/>
<evidence type="ECO:0000256" key="1">
    <source>
        <dbReference type="SAM" id="MobiDB-lite"/>
    </source>
</evidence>
<dbReference type="Pfam" id="PF05097">
    <property type="entry name" value="DUF688"/>
    <property type="match status" value="2"/>
</dbReference>
<dbReference type="Proteomes" id="UP000238479">
    <property type="component" value="Chromosome 2"/>
</dbReference>
<evidence type="ECO:0000313" key="3">
    <source>
        <dbReference type="Proteomes" id="UP000238479"/>
    </source>
</evidence>
<feature type="region of interest" description="Disordered" evidence="1">
    <location>
        <begin position="587"/>
        <end position="606"/>
    </location>
</feature>
<name>A0A2P6RUP6_ROSCH</name>
<keyword evidence="3" id="KW-1185">Reference proteome</keyword>
<dbReference type="STRING" id="74649.A0A2P6RUP6"/>
<dbReference type="EMBL" id="PDCK01000040">
    <property type="protein sequence ID" value="PRQ50141.1"/>
    <property type="molecule type" value="Genomic_DNA"/>
</dbReference>
<accession>A0A2P6RUP6</accession>
<evidence type="ECO:0000313" key="2">
    <source>
        <dbReference type="EMBL" id="PRQ50141.1"/>
    </source>
</evidence>
<feature type="compositionally biased region" description="Low complexity" evidence="1">
    <location>
        <begin position="673"/>
        <end position="685"/>
    </location>
</feature>
<protein>
    <recommendedName>
        <fullName evidence="4">DUF688 family protein</fullName>
    </recommendedName>
</protein>
<dbReference type="Gramene" id="PRQ50141">
    <property type="protein sequence ID" value="PRQ50141"/>
    <property type="gene ID" value="RchiOBHm_Chr2g0129801"/>
</dbReference>
<dbReference type="OrthoDB" id="677721at2759"/>
<feature type="compositionally biased region" description="Polar residues" evidence="1">
    <location>
        <begin position="110"/>
        <end position="130"/>
    </location>
</feature>
<dbReference type="OMA" id="HYAPRKQ"/>
<dbReference type="AlphaFoldDB" id="A0A2P6RUP6"/>